<dbReference type="PROSITE" id="PS51482">
    <property type="entry name" value="DEGV"/>
    <property type="match status" value="1"/>
</dbReference>
<dbReference type="RefSeq" id="WP_197659741.1">
    <property type="nucleotide sequence ID" value="NZ_JAEAGR010000001.1"/>
</dbReference>
<dbReference type="Gene3D" id="3.40.50.10170">
    <property type="match status" value="1"/>
</dbReference>
<evidence type="ECO:0000313" key="3">
    <source>
        <dbReference type="EMBL" id="MBH1939525.1"/>
    </source>
</evidence>
<reference evidence="3" key="1">
    <citation type="submission" date="2020-12" db="EMBL/GenBank/DDBJ databases">
        <title>M. sibirica DSM 26468T genome.</title>
        <authorList>
            <person name="Thieme N."/>
            <person name="Rettenmaier R."/>
            <person name="Zverlov V."/>
            <person name="Liebl W."/>
        </authorList>
    </citation>
    <scope>NUCLEOTIDE SEQUENCE</scope>
    <source>
        <strain evidence="3">DSM 26468</strain>
    </source>
</reference>
<dbReference type="Proteomes" id="UP000623269">
    <property type="component" value="Unassembled WGS sequence"/>
</dbReference>
<evidence type="ECO:0000256" key="2">
    <source>
        <dbReference type="ARBA" id="ARBA00023121"/>
    </source>
</evidence>
<accession>A0A8J7H0T3</accession>
<name>A0A8J7H0T3_9FIRM</name>
<dbReference type="InterPro" id="IPR050270">
    <property type="entry name" value="DegV_domain_contain"/>
</dbReference>
<evidence type="ECO:0000313" key="4">
    <source>
        <dbReference type="Proteomes" id="UP000623269"/>
    </source>
</evidence>
<dbReference type="NCBIfam" id="TIGR00762">
    <property type="entry name" value="DegV"/>
    <property type="match status" value="1"/>
</dbReference>
<comment type="caution">
    <text evidence="3">The sequence shown here is derived from an EMBL/GenBank/DDBJ whole genome shotgun (WGS) entry which is preliminary data.</text>
</comment>
<dbReference type="Pfam" id="PF02645">
    <property type="entry name" value="DegV"/>
    <property type="match status" value="1"/>
</dbReference>
<dbReference type="AlphaFoldDB" id="A0A8J7H0T3"/>
<gene>
    <name evidence="3" type="ORF">I5677_01300</name>
</gene>
<organism evidence="3 4">
    <name type="scientific">Mobilitalea sibirica</name>
    <dbReference type="NCBI Taxonomy" id="1462919"/>
    <lineage>
        <taxon>Bacteria</taxon>
        <taxon>Bacillati</taxon>
        <taxon>Bacillota</taxon>
        <taxon>Clostridia</taxon>
        <taxon>Lachnospirales</taxon>
        <taxon>Lachnospiraceae</taxon>
        <taxon>Mobilitalea</taxon>
    </lineage>
</organism>
<proteinExistence type="predicted"/>
<dbReference type="PANTHER" id="PTHR33434">
    <property type="entry name" value="DEGV DOMAIN-CONTAINING PROTEIN DR_1986-RELATED"/>
    <property type="match status" value="1"/>
</dbReference>
<keyword evidence="2" id="KW-0446">Lipid-binding</keyword>
<dbReference type="EMBL" id="JAEAGR010000001">
    <property type="protein sequence ID" value="MBH1939525.1"/>
    <property type="molecule type" value="Genomic_DNA"/>
</dbReference>
<keyword evidence="4" id="KW-1185">Reference proteome</keyword>
<comment type="function">
    <text evidence="1">May bind long-chain fatty acids, such as palmitate, and may play a role in lipid transport or fatty acid metabolism.</text>
</comment>
<sequence>MKNFIITTDTTCDLPHDYLVKYNIRLLPLYYNFNGVVYGDKNELEPKEFYDKMRGGAMPTTMAVNPETANEIFKELIDEGYDILHIAFSSPLSGSCSIAATVARELCEENPDAKIIVVDSLCASMGEGLLVHKAVQLKENGKSLDEIADWLEQNKLNLCHVFTVDDLHHLHRGGRVSKTSAIIGTLINVKPILHVNDEGRLIPLVNVRGRKKALISLVDNMEKRLEGFIDKNDIVFISHGDCVEDAEYVAELIKERIGIQNVMINFISPTIGAHAGPGTVALFFMGNTR</sequence>
<dbReference type="PANTHER" id="PTHR33434:SF3">
    <property type="entry name" value="DEGV DOMAIN-CONTAINING PROTEIN YITS"/>
    <property type="match status" value="1"/>
</dbReference>
<dbReference type="InterPro" id="IPR043168">
    <property type="entry name" value="DegV_C"/>
</dbReference>
<dbReference type="SUPFAM" id="SSF82549">
    <property type="entry name" value="DAK1/DegV-like"/>
    <property type="match status" value="1"/>
</dbReference>
<dbReference type="GO" id="GO:0008289">
    <property type="term" value="F:lipid binding"/>
    <property type="evidence" value="ECO:0007669"/>
    <property type="project" value="UniProtKB-KW"/>
</dbReference>
<dbReference type="Gene3D" id="3.30.1180.10">
    <property type="match status" value="1"/>
</dbReference>
<evidence type="ECO:0000256" key="1">
    <source>
        <dbReference type="ARBA" id="ARBA00003238"/>
    </source>
</evidence>
<protein>
    <submittedName>
        <fullName evidence="3">DegV family protein</fullName>
    </submittedName>
</protein>
<dbReference type="InterPro" id="IPR003797">
    <property type="entry name" value="DegV"/>
</dbReference>